<keyword evidence="3" id="KW-1185">Reference proteome</keyword>
<feature type="signal peptide" evidence="1">
    <location>
        <begin position="1"/>
        <end position="19"/>
    </location>
</feature>
<sequence>MGRKILVAVLLLATCNIQAQQLVDPTQPQGFTAGTSVKSDSTDTSNSTIVVSAVFIKGASKLAVLNGESVAEGQNWKGNTVKMIHKNGVVLVTQGRETELFINQNSIKKDASNDY</sequence>
<organism evidence="2 3">
    <name type="scientific">Aliiglaciecola litoralis</name>
    <dbReference type="NCBI Taxonomy" id="582857"/>
    <lineage>
        <taxon>Bacteria</taxon>
        <taxon>Pseudomonadati</taxon>
        <taxon>Pseudomonadota</taxon>
        <taxon>Gammaproteobacteria</taxon>
        <taxon>Alteromonadales</taxon>
        <taxon>Alteromonadaceae</taxon>
        <taxon>Aliiglaciecola</taxon>
    </lineage>
</organism>
<protein>
    <recommendedName>
        <fullName evidence="4">MSHA biogenesis protein MshK</fullName>
    </recommendedName>
</protein>
<name>A0ABP3WUD1_9ALTE</name>
<proteinExistence type="predicted"/>
<dbReference type="Proteomes" id="UP001500359">
    <property type="component" value="Unassembled WGS sequence"/>
</dbReference>
<dbReference type="RefSeq" id="WP_343859130.1">
    <property type="nucleotide sequence ID" value="NZ_BAAAFD010000004.1"/>
</dbReference>
<evidence type="ECO:0000256" key="1">
    <source>
        <dbReference type="SAM" id="SignalP"/>
    </source>
</evidence>
<keyword evidence="1" id="KW-0732">Signal</keyword>
<evidence type="ECO:0008006" key="4">
    <source>
        <dbReference type="Google" id="ProtNLM"/>
    </source>
</evidence>
<evidence type="ECO:0000313" key="3">
    <source>
        <dbReference type="Proteomes" id="UP001500359"/>
    </source>
</evidence>
<reference evidence="3" key="1">
    <citation type="journal article" date="2019" name="Int. J. Syst. Evol. Microbiol.">
        <title>The Global Catalogue of Microorganisms (GCM) 10K type strain sequencing project: providing services to taxonomists for standard genome sequencing and annotation.</title>
        <authorList>
            <consortium name="The Broad Institute Genomics Platform"/>
            <consortium name="The Broad Institute Genome Sequencing Center for Infectious Disease"/>
            <person name="Wu L."/>
            <person name="Ma J."/>
        </authorList>
    </citation>
    <scope>NUCLEOTIDE SEQUENCE [LARGE SCALE GENOMIC DNA]</scope>
    <source>
        <strain evidence="3">JCM 15896</strain>
    </source>
</reference>
<dbReference type="EMBL" id="BAAAFD010000004">
    <property type="protein sequence ID" value="GAA0856530.1"/>
    <property type="molecule type" value="Genomic_DNA"/>
</dbReference>
<comment type="caution">
    <text evidence="2">The sequence shown here is derived from an EMBL/GenBank/DDBJ whole genome shotgun (WGS) entry which is preliminary data.</text>
</comment>
<accession>A0ABP3WUD1</accession>
<evidence type="ECO:0000313" key="2">
    <source>
        <dbReference type="EMBL" id="GAA0856530.1"/>
    </source>
</evidence>
<gene>
    <name evidence="2" type="ORF">GCM10009114_18820</name>
</gene>
<feature type="chain" id="PRO_5046649922" description="MSHA biogenesis protein MshK" evidence="1">
    <location>
        <begin position="20"/>
        <end position="115"/>
    </location>
</feature>